<dbReference type="InterPro" id="IPR001873">
    <property type="entry name" value="ENaC"/>
</dbReference>
<evidence type="ECO:0000256" key="10">
    <source>
        <dbReference type="ARBA" id="ARBA00023303"/>
    </source>
</evidence>
<keyword evidence="6" id="KW-0915">Sodium</keyword>
<evidence type="ECO:0000256" key="13">
    <source>
        <dbReference type="SAM" id="Phobius"/>
    </source>
</evidence>
<dbReference type="AlphaFoldDB" id="A0A8J4TNI3"/>
<dbReference type="Pfam" id="PF00858">
    <property type="entry name" value="ASC"/>
    <property type="match status" value="1"/>
</dbReference>
<keyword evidence="3 11" id="KW-0894">Sodium channel</keyword>
<evidence type="ECO:0000256" key="12">
    <source>
        <dbReference type="SAM" id="MobiDB-lite"/>
    </source>
</evidence>
<protein>
    <submittedName>
        <fullName evidence="14">FMRFamide-activated amiloride-sensitive sodium channel</fullName>
    </submittedName>
</protein>
<feature type="compositionally biased region" description="Polar residues" evidence="12">
    <location>
        <begin position="631"/>
        <end position="641"/>
    </location>
</feature>
<evidence type="ECO:0000256" key="11">
    <source>
        <dbReference type="RuleBase" id="RU000679"/>
    </source>
</evidence>
<keyword evidence="10 11" id="KW-0407">Ion channel</keyword>
<evidence type="ECO:0000256" key="7">
    <source>
        <dbReference type="ARBA" id="ARBA00023065"/>
    </source>
</evidence>
<keyword evidence="5 13" id="KW-1133">Transmembrane helix</keyword>
<keyword evidence="9 11" id="KW-0739">Sodium transport</keyword>
<evidence type="ECO:0000256" key="6">
    <source>
        <dbReference type="ARBA" id="ARBA00023053"/>
    </source>
</evidence>
<organism evidence="14 15">
    <name type="scientific">Paragonimus heterotremus</name>
    <dbReference type="NCBI Taxonomy" id="100268"/>
    <lineage>
        <taxon>Eukaryota</taxon>
        <taxon>Metazoa</taxon>
        <taxon>Spiralia</taxon>
        <taxon>Lophotrochozoa</taxon>
        <taxon>Platyhelminthes</taxon>
        <taxon>Trematoda</taxon>
        <taxon>Digenea</taxon>
        <taxon>Plagiorchiida</taxon>
        <taxon>Troglotremata</taxon>
        <taxon>Troglotrematidae</taxon>
        <taxon>Paragonimus</taxon>
    </lineage>
</organism>
<keyword evidence="4 11" id="KW-0812">Transmembrane</keyword>
<dbReference type="PRINTS" id="PR01078">
    <property type="entry name" value="AMINACHANNEL"/>
</dbReference>
<dbReference type="GO" id="GO:0015280">
    <property type="term" value="F:ligand-gated sodium channel activity"/>
    <property type="evidence" value="ECO:0007669"/>
    <property type="project" value="TreeGrafter"/>
</dbReference>
<comment type="caution">
    <text evidence="14">The sequence shown here is derived from an EMBL/GenBank/DDBJ whole genome shotgun (WGS) entry which is preliminary data.</text>
</comment>
<dbReference type="OrthoDB" id="6021021at2759"/>
<accession>A0A8J4TNI3</accession>
<evidence type="ECO:0000256" key="3">
    <source>
        <dbReference type="ARBA" id="ARBA00022461"/>
    </source>
</evidence>
<evidence type="ECO:0000313" key="14">
    <source>
        <dbReference type="EMBL" id="KAF5405957.1"/>
    </source>
</evidence>
<gene>
    <name evidence="14" type="ORF">PHET_00518</name>
</gene>
<evidence type="ECO:0000256" key="8">
    <source>
        <dbReference type="ARBA" id="ARBA00023136"/>
    </source>
</evidence>
<dbReference type="Gene3D" id="2.60.470.10">
    <property type="entry name" value="Acid-sensing ion channels like domains"/>
    <property type="match status" value="1"/>
</dbReference>
<evidence type="ECO:0000256" key="5">
    <source>
        <dbReference type="ARBA" id="ARBA00022989"/>
    </source>
</evidence>
<keyword evidence="8 13" id="KW-0472">Membrane</keyword>
<comment type="subcellular location">
    <subcellularLocation>
        <location evidence="1">Membrane</location>
        <topology evidence="1">Multi-pass membrane protein</topology>
    </subcellularLocation>
</comment>
<sequence length="664" mass="76556">MLSRIHLHRPIDETQVNSSPVVLHPILINCKGELKNDRESDKTRPTQATPIKNMSVSNSSLIRLISDTFSIRGVPRLSRGPRFLRGLWLCFVISMTVGLCLTSYYLVQDYLLYDVAVNVHVALDAHSPFPALTVCHHHPFSAQAYEMWRQGKMLSPNTFNRRMRNLTQYYLDRKQIDLAEHLYHYDSVSIYYQNILTEDAYRLGHNTSIFLNCIRRVKQSLEIEDDCTRLEGFQIRQFSHHTFFNCHTLEPKDQKDAEATDMLALIVSLGPKPDYRSEEQAFLIDLFEMARGLRVVVHEPGTYPDLEREGLHVEPGKLNEINYAPVMWERLNTPPHPCREDWLDRSYELAKITPDKLPVSPSTDYAYAYSDLNVSYRYSQVQCILLYQQLDIIDKCHCQYVFNPRPRHPNFEVPYCGRILDNDTNLLELIMQRIECLSGGPLNNSLKRHYEATSCFPRCSYYTYDSTISVTTWRAVDWQLHWLRQLNNAFKAMRNDQGTNGENWPVNKSKGYAKWIEYYEKANLTNIPQNAIQDLNLEGNNFAYVVLRRRSGDVKVNKEKLVLSISVLLSRIGGLCSLTIGLTAAFVVEMIEFAYLLCTNKKTNNDKCSMKNNSKRSKNSPISNPIILMNKPTSTMNQSESLLRPGPMSAMDDSHDFEIGDSNS</sequence>
<reference evidence="14" key="1">
    <citation type="submission" date="2019-05" db="EMBL/GenBank/DDBJ databases">
        <title>Annotation for the trematode Paragonimus heterotremus.</title>
        <authorList>
            <person name="Choi Y.-J."/>
        </authorList>
    </citation>
    <scope>NUCLEOTIDE SEQUENCE</scope>
    <source>
        <strain evidence="14">LC</strain>
    </source>
</reference>
<keyword evidence="2 11" id="KW-0813">Transport</keyword>
<evidence type="ECO:0000256" key="1">
    <source>
        <dbReference type="ARBA" id="ARBA00004141"/>
    </source>
</evidence>
<feature type="transmembrane region" description="Helical" evidence="13">
    <location>
        <begin position="86"/>
        <end position="107"/>
    </location>
</feature>
<feature type="region of interest" description="Disordered" evidence="12">
    <location>
        <begin position="607"/>
        <end position="664"/>
    </location>
</feature>
<evidence type="ECO:0000313" key="15">
    <source>
        <dbReference type="Proteomes" id="UP000748531"/>
    </source>
</evidence>
<evidence type="ECO:0000256" key="4">
    <source>
        <dbReference type="ARBA" id="ARBA00022692"/>
    </source>
</evidence>
<dbReference type="PANTHER" id="PTHR11690">
    <property type="entry name" value="AMILORIDE-SENSITIVE SODIUM CHANNEL-RELATED"/>
    <property type="match status" value="1"/>
</dbReference>
<dbReference type="PANTHER" id="PTHR11690:SF248">
    <property type="entry name" value="PICKPOCKET 17, ISOFORM A"/>
    <property type="match status" value="1"/>
</dbReference>
<comment type="similarity">
    <text evidence="11">Belongs to the amiloride-sensitive sodium channel (TC 1.A.6) family.</text>
</comment>
<dbReference type="GO" id="GO:0005886">
    <property type="term" value="C:plasma membrane"/>
    <property type="evidence" value="ECO:0007669"/>
    <property type="project" value="TreeGrafter"/>
</dbReference>
<evidence type="ECO:0000256" key="2">
    <source>
        <dbReference type="ARBA" id="ARBA00022448"/>
    </source>
</evidence>
<evidence type="ECO:0000256" key="9">
    <source>
        <dbReference type="ARBA" id="ARBA00023201"/>
    </source>
</evidence>
<name>A0A8J4TNI3_9TREM</name>
<dbReference type="EMBL" id="LUCH01000149">
    <property type="protein sequence ID" value="KAF5405957.1"/>
    <property type="molecule type" value="Genomic_DNA"/>
</dbReference>
<keyword evidence="7 11" id="KW-0406">Ion transport</keyword>
<dbReference type="Proteomes" id="UP000748531">
    <property type="component" value="Unassembled WGS sequence"/>
</dbReference>
<proteinExistence type="inferred from homology"/>
<keyword evidence="15" id="KW-1185">Reference proteome</keyword>